<feature type="region of interest" description="Disordered" evidence="1">
    <location>
        <begin position="148"/>
        <end position="188"/>
    </location>
</feature>
<proteinExistence type="predicted"/>
<comment type="caution">
    <text evidence="2">The sequence shown here is derived from an EMBL/GenBank/DDBJ whole genome shotgun (WGS) entry which is preliminary data.</text>
</comment>
<dbReference type="InterPro" id="IPR029005">
    <property type="entry name" value="LIM-bd/SEUSS"/>
</dbReference>
<dbReference type="Pfam" id="PF01803">
    <property type="entry name" value="LIM_bind"/>
    <property type="match status" value="1"/>
</dbReference>
<reference evidence="3" key="1">
    <citation type="journal article" date="2014" name="Microb. Cell Fact.">
        <title>Exploiting Issatchenkia orientalis SD108 for succinic acid production.</title>
        <authorList>
            <person name="Xiao H."/>
            <person name="Shao Z."/>
            <person name="Jiang Y."/>
            <person name="Dole S."/>
            <person name="Zhao H."/>
        </authorList>
    </citation>
    <scope>NUCLEOTIDE SEQUENCE [LARGE SCALE GENOMIC DNA]</scope>
    <source>
        <strain evidence="3">SD108</strain>
    </source>
</reference>
<protein>
    <recommendedName>
        <fullName evidence="4">Morphogenetic regulator of filamentous growth protein 1</fullName>
    </recommendedName>
</protein>
<dbReference type="HOGENOM" id="CLU_404413_0_0_1"/>
<feature type="compositionally biased region" description="Polar residues" evidence="1">
    <location>
        <begin position="232"/>
        <end position="242"/>
    </location>
</feature>
<evidence type="ECO:0000256" key="1">
    <source>
        <dbReference type="SAM" id="MobiDB-lite"/>
    </source>
</evidence>
<dbReference type="AlphaFoldDB" id="A0A099P8U4"/>
<name>A0A099P8U4_PICKU</name>
<feature type="region of interest" description="Disordered" evidence="1">
    <location>
        <begin position="621"/>
        <end position="680"/>
    </location>
</feature>
<organism evidence="2 3">
    <name type="scientific">Pichia kudriavzevii</name>
    <name type="common">Yeast</name>
    <name type="synonym">Issatchenkia orientalis</name>
    <dbReference type="NCBI Taxonomy" id="4909"/>
    <lineage>
        <taxon>Eukaryota</taxon>
        <taxon>Fungi</taxon>
        <taxon>Dikarya</taxon>
        <taxon>Ascomycota</taxon>
        <taxon>Saccharomycotina</taxon>
        <taxon>Pichiomycetes</taxon>
        <taxon>Pichiales</taxon>
        <taxon>Pichiaceae</taxon>
        <taxon>Pichia</taxon>
    </lineage>
</organism>
<feature type="compositionally biased region" description="Basic and acidic residues" evidence="1">
    <location>
        <begin position="657"/>
        <end position="673"/>
    </location>
</feature>
<feature type="compositionally biased region" description="Low complexity" evidence="1">
    <location>
        <begin position="158"/>
        <end position="170"/>
    </location>
</feature>
<sequence>MQNHQSQHHVSMNNQQPIDMHYNGLVQSVETEKEFIGRDTVNGYVHTYPEKAKNNIYQLHHDNSDQQFLSHSKSQDLYLPQTLLQQRNSNISVGLNPNMGPSITQAQNHWVLANDTNRIDSFTPHTVSAIMNEKSQDHSFETQLSQIRQSDGSYIPTSSKNQKMSDSSSSGERNISVPISPCKSTNIEDNSLSFQVGNLQSNDRISRNTLSQSYNSPNIVTGSENPKLEQQPHPQTRSKGSSVTAENMVPIGYNVNPSVTPTSTASNFNTGINSRLNQTIPPNQHVVPPNVQGNTVPGAIPYPQPSSGLSEEIKRSLSNIAIVRFLRFKDLLICRHEKPNLPYLTQVVNDFFVPDACIKLKMKTDADEKCFTFAYNLLPLLYHKYLANIQMLEISHKFLNAIVLDDLSSIVQTDHISAKCVFEDGSYSNFFGSMKIKMNKSLMFEEIDILTDYNVQGVEFSALDKFMSDFQLHNKTNPSIFDIKLHFKQAASLSKHGLTDQFLKLLQVSEAMTLSKPLLNHFIQSKSNSLSDSLKEFNQINFAGFQRLQSLCTKVSTGINQRVLQETHSLQSFTSGAQVPAQVKISCVSAPATVQNGDDGYQTGNGLGHDISNYSAYGVRPLKRAPSDDNTQIVPKSSQKKLKLQIPAPPKVSKKRKESDKAKKPKADYKSMNKENSTIK</sequence>
<evidence type="ECO:0000313" key="3">
    <source>
        <dbReference type="Proteomes" id="UP000029867"/>
    </source>
</evidence>
<feature type="compositionally biased region" description="Polar residues" evidence="1">
    <location>
        <begin position="207"/>
        <end position="224"/>
    </location>
</feature>
<accession>A0A099P8U4</accession>
<evidence type="ECO:0008006" key="4">
    <source>
        <dbReference type="Google" id="ProtNLM"/>
    </source>
</evidence>
<dbReference type="Proteomes" id="UP000029867">
    <property type="component" value="Unassembled WGS sequence"/>
</dbReference>
<dbReference type="EMBL" id="JQFK01000001">
    <property type="protein sequence ID" value="KGK40717.1"/>
    <property type="molecule type" value="Genomic_DNA"/>
</dbReference>
<gene>
    <name evidence="2" type="ORF">JL09_g154</name>
</gene>
<evidence type="ECO:0000313" key="2">
    <source>
        <dbReference type="EMBL" id="KGK40717.1"/>
    </source>
</evidence>
<dbReference type="VEuPathDB" id="FungiDB:C5L36_0A11770"/>
<feature type="compositionally biased region" description="Polar residues" evidence="1">
    <location>
        <begin position="628"/>
        <end position="637"/>
    </location>
</feature>
<feature type="compositionally biased region" description="Polar residues" evidence="1">
    <location>
        <begin position="148"/>
        <end position="157"/>
    </location>
</feature>
<feature type="region of interest" description="Disordered" evidence="1">
    <location>
        <begin position="207"/>
        <end position="242"/>
    </location>
</feature>